<dbReference type="Proteomes" id="UP000018339">
    <property type="component" value="Unassembled WGS sequence"/>
</dbReference>
<dbReference type="PANTHER" id="PTHR43685">
    <property type="entry name" value="GLYCOSYLTRANSFERASE"/>
    <property type="match status" value="1"/>
</dbReference>
<protein>
    <submittedName>
        <fullName evidence="2">Glycosyl transferase</fullName>
    </submittedName>
</protein>
<dbReference type="SUPFAM" id="SSF53448">
    <property type="entry name" value="Nucleotide-diphospho-sugar transferases"/>
    <property type="match status" value="1"/>
</dbReference>
<gene>
    <name evidence="2" type="ORF">T260_05175</name>
</gene>
<comment type="caution">
    <text evidence="2">The sequence shown here is derived from an EMBL/GenBank/DDBJ whole genome shotgun (WGS) entry which is preliminary data.</text>
</comment>
<dbReference type="SUPFAM" id="SSF48452">
    <property type="entry name" value="TPR-like"/>
    <property type="match status" value="1"/>
</dbReference>
<feature type="domain" description="Glycosyltransferase 2-like" evidence="1">
    <location>
        <begin position="6"/>
        <end position="175"/>
    </location>
</feature>
<name>A0A7U9JCK3_GEOTM</name>
<organism evidence="2 3">
    <name type="scientific">Geobacillus thermopakistaniensis (strain MAS1)</name>
    <dbReference type="NCBI Taxonomy" id="1408282"/>
    <lineage>
        <taxon>Bacteria</taxon>
        <taxon>Bacillati</taxon>
        <taxon>Bacillota</taxon>
        <taxon>Bacilli</taxon>
        <taxon>Bacillales</taxon>
        <taxon>Anoxybacillaceae</taxon>
        <taxon>Geobacillus</taxon>
    </lineage>
</organism>
<reference evidence="2 3" key="1">
    <citation type="journal article" date="2014" name="Genome Announc.">
        <title>Draft Genome Sequence of Geobacillus thermopakistaniensis Strain MAS1.</title>
        <authorList>
            <person name="Siddiqui M.A."/>
            <person name="Rashid N."/>
            <person name="Ayyampalayam S."/>
            <person name="Whitman W.B."/>
        </authorList>
    </citation>
    <scope>NUCLEOTIDE SEQUENCE [LARGE SCALE GENOMIC DNA]</scope>
    <source>
        <strain evidence="2 3">MAS1</strain>
    </source>
</reference>
<dbReference type="AlphaFoldDB" id="A0A7U9JCK3"/>
<evidence type="ECO:0000313" key="3">
    <source>
        <dbReference type="Proteomes" id="UP000018339"/>
    </source>
</evidence>
<evidence type="ECO:0000313" key="2">
    <source>
        <dbReference type="EMBL" id="ESU72907.1"/>
    </source>
</evidence>
<keyword evidence="2" id="KW-0808">Transferase</keyword>
<dbReference type="Pfam" id="PF00535">
    <property type="entry name" value="Glycos_transf_2"/>
    <property type="match status" value="1"/>
</dbReference>
<accession>A0A7U9JCK3</accession>
<dbReference type="InterPro" id="IPR001173">
    <property type="entry name" value="Glyco_trans_2-like"/>
</dbReference>
<dbReference type="InterPro" id="IPR029044">
    <property type="entry name" value="Nucleotide-diphossugar_trans"/>
</dbReference>
<dbReference type="Gene3D" id="1.25.40.10">
    <property type="entry name" value="Tetratricopeptide repeat domain"/>
    <property type="match status" value="1"/>
</dbReference>
<dbReference type="GO" id="GO:0016740">
    <property type="term" value="F:transferase activity"/>
    <property type="evidence" value="ECO:0007669"/>
    <property type="project" value="UniProtKB-KW"/>
</dbReference>
<dbReference type="EMBL" id="AYSF01000034">
    <property type="protein sequence ID" value="ESU72907.1"/>
    <property type="molecule type" value="Genomic_DNA"/>
</dbReference>
<keyword evidence="3" id="KW-1185">Reference proteome</keyword>
<proteinExistence type="predicted"/>
<sequence>MTTICAVVPSFNSELHIEQTIDSLLNQTKPLHKIVIVDDGSQDGTLEIIDGMIRENKNIELIQLKQNLGPSYARNIGVEHADSDWILFMDSDDIAHPLLIEELQAHLERLNRTGDQPEYFLAHPNYRHIDEHGNVIDNLNYGRPYRKEEALGFLLLRNTIATSGTLVNRELFRKVGGFNTEYRYAEDWDLWLRMSEHSGVAHINKHLVDIRRHSRNLSASMSTMHEYEKKVLLSYSLEKIKEAIFRRTQLSPKQNMCDYVSILFRLDKWEEGYTIIQELKDNDCNYEQLLFLEGIYFLKTESAIEAEKRFAEILNINQCEGASLNNLGAVKLIRGKVEEGRNLLLRALELYPNYLDARYNLQSPPPYTWKSLKFTWRKLRSKLISYDQQ</sequence>
<dbReference type="RefSeq" id="WP_023633652.1">
    <property type="nucleotide sequence ID" value="NZ_AYSF01000034.1"/>
</dbReference>
<evidence type="ECO:0000259" key="1">
    <source>
        <dbReference type="Pfam" id="PF00535"/>
    </source>
</evidence>
<dbReference type="PANTHER" id="PTHR43685:SF2">
    <property type="entry name" value="GLYCOSYLTRANSFERASE 2-LIKE DOMAIN-CONTAINING PROTEIN"/>
    <property type="match status" value="1"/>
</dbReference>
<dbReference type="Gene3D" id="3.90.550.10">
    <property type="entry name" value="Spore Coat Polysaccharide Biosynthesis Protein SpsA, Chain A"/>
    <property type="match status" value="1"/>
</dbReference>
<dbReference type="InterPro" id="IPR011990">
    <property type="entry name" value="TPR-like_helical_dom_sf"/>
</dbReference>
<dbReference type="InterPro" id="IPR050834">
    <property type="entry name" value="Glycosyltransf_2"/>
</dbReference>